<dbReference type="RefSeq" id="WP_126018128.1">
    <property type="nucleotide sequence ID" value="NZ_CP034437.1"/>
</dbReference>
<dbReference type="AlphaFoldDB" id="A0A3S9A9I4"/>
<reference evidence="4" key="1">
    <citation type="submission" date="2018-12" db="EMBL/GenBank/DDBJ databases">
        <title>Genome sequence of Peanibacillus sp.</title>
        <authorList>
            <person name="Subramani G."/>
            <person name="Srinivasan S."/>
            <person name="Kim M.K."/>
        </authorList>
    </citation>
    <scope>NUCLEOTIDE SEQUENCE [LARGE SCALE GENOMIC DNA]</scope>
    <source>
        <strain evidence="4">18JY67-1</strain>
    </source>
</reference>
<evidence type="ECO:0000259" key="2">
    <source>
        <dbReference type="Pfam" id="PF07833"/>
    </source>
</evidence>
<organism evidence="3 4">
    <name type="scientific">Paenibacillus albus</name>
    <dbReference type="NCBI Taxonomy" id="2495582"/>
    <lineage>
        <taxon>Bacteria</taxon>
        <taxon>Bacillati</taxon>
        <taxon>Bacillota</taxon>
        <taxon>Bacilli</taxon>
        <taxon>Bacillales</taxon>
        <taxon>Paenibacillaceae</taxon>
        <taxon>Paenibacillus</taxon>
    </lineage>
</organism>
<protein>
    <recommendedName>
        <fullName evidence="2">Copper amine oxidase-like N-terminal domain-containing protein</fullName>
    </recommendedName>
</protein>
<dbReference type="KEGG" id="palb:EJC50_24210"/>
<dbReference type="InterPro" id="IPR012854">
    <property type="entry name" value="Cu_amine_oxidase-like_N"/>
</dbReference>
<keyword evidence="4" id="KW-1185">Reference proteome</keyword>
<keyword evidence="1" id="KW-0732">Signal</keyword>
<feature type="domain" description="Copper amine oxidase-like N-terminal" evidence="2">
    <location>
        <begin position="43"/>
        <end position="134"/>
    </location>
</feature>
<dbReference type="InterPro" id="IPR036582">
    <property type="entry name" value="Mao_N_sf"/>
</dbReference>
<feature type="signal peptide" evidence="1">
    <location>
        <begin position="1"/>
        <end position="26"/>
    </location>
</feature>
<dbReference type="OrthoDB" id="2768010at2"/>
<dbReference type="EMBL" id="CP034437">
    <property type="protein sequence ID" value="AZN42439.1"/>
    <property type="molecule type" value="Genomic_DNA"/>
</dbReference>
<dbReference type="SUPFAM" id="SSF82171">
    <property type="entry name" value="DPP6 N-terminal domain-like"/>
    <property type="match status" value="1"/>
</dbReference>
<evidence type="ECO:0000313" key="3">
    <source>
        <dbReference type="EMBL" id="AZN42439.1"/>
    </source>
</evidence>
<evidence type="ECO:0000313" key="4">
    <source>
        <dbReference type="Proteomes" id="UP000272528"/>
    </source>
</evidence>
<sequence length="467" mass="47736">MSMKKTLMISALAAALSTTATGVVSAATANQVTSAAATLNVLVNDSSVQVRSVGTGDDAFVSLRDLGTAVGALFVVNVKAGVTAYFQGHAIELHADSNEAIVDGQAVTLAQAVQNVGGSYYISTEDFLNAFGIEGSVNDAGVLTVDAVHKVHADSANWIDASHLLVAELTETGRNDYIVDAQTGAATLVLSSESASDLTVSPNGALAAFTNEEGVVSVIDLKSPNFAVKQVSADNSIKPELVWAADSSAIYFLQGDKGTVIAKLNLADGAISKVLDDKVDYKSSLSVSADGKKFFYVVTKPGTVTADATKPVDADDVAIDTKGTEPQVFSFDAAVTDGKPVQVTSQTDDKIFIGSSTDGSKGVYISSVDGQKSSLVQVAPDKTTITLIGDQDVFAATIAGDIVYALVDAGTSTSLVKVNLATGGKETVRSVDADATEVLAAAGTPIAVVIDGNVNVVNGGSLVKVTK</sequence>
<gene>
    <name evidence="3" type="ORF">EJC50_24210</name>
</gene>
<dbReference type="Proteomes" id="UP000272528">
    <property type="component" value="Chromosome"/>
</dbReference>
<accession>A0A3S9A9I4</accession>
<dbReference type="Gene3D" id="2.120.10.30">
    <property type="entry name" value="TolB, C-terminal domain"/>
    <property type="match status" value="1"/>
</dbReference>
<evidence type="ECO:0000256" key="1">
    <source>
        <dbReference type="SAM" id="SignalP"/>
    </source>
</evidence>
<dbReference type="InterPro" id="IPR011042">
    <property type="entry name" value="6-blade_b-propeller_TolB-like"/>
</dbReference>
<feature type="chain" id="PRO_5019023545" description="Copper amine oxidase-like N-terminal domain-containing protein" evidence="1">
    <location>
        <begin position="27"/>
        <end position="467"/>
    </location>
</feature>
<name>A0A3S9A9I4_9BACL</name>
<dbReference type="Pfam" id="PF07833">
    <property type="entry name" value="Cu_amine_oxidN1"/>
    <property type="match status" value="1"/>
</dbReference>
<dbReference type="SUPFAM" id="SSF55383">
    <property type="entry name" value="Copper amine oxidase, domain N"/>
    <property type="match status" value="1"/>
</dbReference>
<proteinExistence type="predicted"/>